<accession>A0A916DZP6</accession>
<dbReference type="VEuPathDB" id="FungiDB:RhiirFUN_005646"/>
<dbReference type="OrthoDB" id="2340228at2759"/>
<dbReference type="Proteomes" id="UP000684084">
    <property type="component" value="Unassembled WGS sequence"/>
</dbReference>
<dbReference type="AlphaFoldDB" id="A0A916DZP6"/>
<organism evidence="1 2">
    <name type="scientific">Rhizophagus irregularis</name>
    <dbReference type="NCBI Taxonomy" id="588596"/>
    <lineage>
        <taxon>Eukaryota</taxon>
        <taxon>Fungi</taxon>
        <taxon>Fungi incertae sedis</taxon>
        <taxon>Mucoromycota</taxon>
        <taxon>Glomeromycotina</taxon>
        <taxon>Glomeromycetes</taxon>
        <taxon>Glomerales</taxon>
        <taxon>Glomeraceae</taxon>
        <taxon>Rhizophagus</taxon>
    </lineage>
</organism>
<evidence type="ECO:0000313" key="2">
    <source>
        <dbReference type="Proteomes" id="UP000684084"/>
    </source>
</evidence>
<sequence>MVHRLFKNQVPHMNKKNLELDFIKRENTLQGIRFIFDNGFDECYQNTQFSSMLHNHKLKFLCDTWYILSASMNDDISEDQVTIHSPLKNYINITVSGKWSLQEIRKAGFNGKDLDDNMKILFEILDDDSSLRSTVKLHVGDIVDVPEVSGDNDDDNEEWFAKIIAIIIHKDNNNNNCIFLMFDWFEYLNFDTNI</sequence>
<protein>
    <submittedName>
        <fullName evidence="1">Uncharacterized protein</fullName>
    </submittedName>
</protein>
<dbReference type="EMBL" id="CAGKOT010000003">
    <property type="protein sequence ID" value="CAB5322208.1"/>
    <property type="molecule type" value="Genomic_DNA"/>
</dbReference>
<proteinExistence type="predicted"/>
<name>A0A916DZP6_9GLOM</name>
<gene>
    <name evidence="1" type="ORF">CHRIB12_LOCUS2293</name>
</gene>
<reference evidence="1" key="1">
    <citation type="submission" date="2020-05" db="EMBL/GenBank/DDBJ databases">
        <authorList>
            <person name="Rincon C."/>
            <person name="Sanders R I."/>
            <person name="Robbins C."/>
            <person name="Chaturvedi A."/>
        </authorList>
    </citation>
    <scope>NUCLEOTIDE SEQUENCE</scope>
    <source>
        <strain evidence="1">CHB12</strain>
    </source>
</reference>
<comment type="caution">
    <text evidence="1">The sequence shown here is derived from an EMBL/GenBank/DDBJ whole genome shotgun (WGS) entry which is preliminary data.</text>
</comment>
<evidence type="ECO:0000313" key="1">
    <source>
        <dbReference type="EMBL" id="CAB5322208.1"/>
    </source>
</evidence>